<feature type="compositionally biased region" description="Basic and acidic residues" evidence="1">
    <location>
        <begin position="63"/>
        <end position="73"/>
    </location>
</feature>
<dbReference type="AlphaFoldDB" id="D0UX32"/>
<accession>D0UX32</accession>
<reference evidence="2" key="1">
    <citation type="submission" date="2009-09" db="EMBL/GenBank/DDBJ databases">
        <title>Marichromatium arylsulfonaticlasticum sp. nov., strain JA121, a phototrophic gammaproteobacterium metabolizing arylsulfonates.</title>
        <authorList>
            <person name="Shobha E."/>
            <person name="Sasikala C."/>
            <person name="Venkata Ramana C."/>
        </authorList>
    </citation>
    <scope>NUCLEOTIDE SEQUENCE</scope>
    <source>
        <strain evidence="2">JA121</strain>
    </source>
</reference>
<dbReference type="EMBL" id="GQ923885">
    <property type="protein sequence ID" value="ACX85227.1"/>
    <property type="molecule type" value="Genomic_DNA"/>
</dbReference>
<evidence type="ECO:0000256" key="1">
    <source>
        <dbReference type="SAM" id="MobiDB-lite"/>
    </source>
</evidence>
<sequence length="97" mass="11196">TIITYLWRSPIRGDWINIRIKETNRMYFTLPNDFSSTSDAQTSQQVFDDSDFSSGWIQYRNGEVSRDSSRSVDETTGSLRKTDSNDPNGWHNPITTI</sequence>
<name>D0UX32_9GAMM</name>
<organism evidence="2">
    <name type="scientific">Marichromatium sp. JA121</name>
    <dbReference type="NCBI Taxonomy" id="544868"/>
    <lineage>
        <taxon>Bacteria</taxon>
        <taxon>Pseudomonadati</taxon>
        <taxon>Pseudomonadota</taxon>
        <taxon>Gammaproteobacteria</taxon>
        <taxon>Chromatiales</taxon>
        <taxon>Chromatiaceae</taxon>
        <taxon>Marichromatium</taxon>
    </lineage>
</organism>
<feature type="non-terminal residue" evidence="2">
    <location>
        <position position="1"/>
    </location>
</feature>
<gene>
    <name evidence="2" type="primary">bssA</name>
</gene>
<feature type="non-terminal residue" evidence="2">
    <location>
        <position position="97"/>
    </location>
</feature>
<evidence type="ECO:0000313" key="2">
    <source>
        <dbReference type="EMBL" id="ACX85227.1"/>
    </source>
</evidence>
<protein>
    <submittedName>
        <fullName evidence="2">Benzylsuccinate synthase alpha subunit</fullName>
    </submittedName>
</protein>
<feature type="region of interest" description="Disordered" evidence="1">
    <location>
        <begin position="63"/>
        <end position="97"/>
    </location>
</feature>
<proteinExistence type="predicted"/>